<evidence type="ECO:0000256" key="1">
    <source>
        <dbReference type="ARBA" id="ARBA00004613"/>
    </source>
</evidence>
<gene>
    <name evidence="5" type="ORF">GSONMT00064264001</name>
</gene>
<keyword evidence="3" id="KW-0677">Repeat</keyword>
<dbReference type="EMBL" id="FR904267">
    <property type="protein sequence ID" value="CDQ56655.1"/>
    <property type="molecule type" value="Genomic_DNA"/>
</dbReference>
<evidence type="ECO:0000256" key="4">
    <source>
        <dbReference type="SAM" id="SignalP"/>
    </source>
</evidence>
<dbReference type="STRING" id="8022.A0A060VWD3"/>
<evidence type="ECO:0000313" key="5">
    <source>
        <dbReference type="EMBL" id="CDQ56655.1"/>
    </source>
</evidence>
<keyword evidence="4" id="KW-0732">Signal</keyword>
<sequence>MILAGFFAHSWLLALLTLDCAKLGGTQNFSSLQEPDVPFPPARPTLQNLAAICHYGQSRPRYPPSFFPRSGVSFFRRCGKAINRLESWYSMCCSGEVAQQNVQILCCAQQAWQNALSVFCVEEFAVMTRAYPCCRKSGEARWSCFNDELPNPFYEPTAGYMAPQMPHEPGFTWKPNTC</sequence>
<dbReference type="Gene3D" id="1.10.246.10">
    <property type="match status" value="1"/>
</dbReference>
<evidence type="ECO:0008006" key="7">
    <source>
        <dbReference type="Google" id="ProtNLM"/>
    </source>
</evidence>
<evidence type="ECO:0000256" key="2">
    <source>
        <dbReference type="ARBA" id="ARBA00022525"/>
    </source>
</evidence>
<dbReference type="PANTHER" id="PTHR16776:SF3">
    <property type="entry name" value="EXTRACELLULAR MATRIX PROTEIN 1"/>
    <property type="match status" value="1"/>
</dbReference>
<dbReference type="InterPro" id="IPR020858">
    <property type="entry name" value="Serum_albumin-like"/>
</dbReference>
<evidence type="ECO:0000256" key="3">
    <source>
        <dbReference type="ARBA" id="ARBA00022737"/>
    </source>
</evidence>
<dbReference type="OrthoDB" id="9889855at2759"/>
<feature type="chain" id="PRO_5001593713" description="Extracellular matrix protein 1" evidence="4">
    <location>
        <begin position="27"/>
        <end position="178"/>
    </location>
</feature>
<proteinExistence type="predicted"/>
<protein>
    <recommendedName>
        <fullName evidence="7">Extracellular matrix protein 1</fullName>
    </recommendedName>
</protein>
<reference evidence="5" key="2">
    <citation type="submission" date="2014-03" db="EMBL/GenBank/DDBJ databases">
        <authorList>
            <person name="Genoscope - CEA"/>
        </authorList>
    </citation>
    <scope>NUCLEOTIDE SEQUENCE</scope>
</reference>
<feature type="signal peptide" evidence="4">
    <location>
        <begin position="1"/>
        <end position="26"/>
    </location>
</feature>
<dbReference type="GO" id="GO:0030500">
    <property type="term" value="P:regulation of bone mineralization"/>
    <property type="evidence" value="ECO:0007669"/>
    <property type="project" value="TreeGrafter"/>
</dbReference>
<evidence type="ECO:0000313" key="6">
    <source>
        <dbReference type="Proteomes" id="UP000193380"/>
    </source>
</evidence>
<dbReference type="PaxDb" id="8022-A0A060VWD3"/>
<reference evidence="5" key="1">
    <citation type="journal article" date="2014" name="Nat. Commun.">
        <title>The rainbow trout genome provides novel insights into evolution after whole-genome duplication in vertebrates.</title>
        <authorList>
            <person name="Berthelot C."/>
            <person name="Brunet F."/>
            <person name="Chalopin D."/>
            <person name="Juanchich A."/>
            <person name="Bernard M."/>
            <person name="Noel B."/>
            <person name="Bento P."/>
            <person name="Da Silva C."/>
            <person name="Labadie K."/>
            <person name="Alberti A."/>
            <person name="Aury J.M."/>
            <person name="Louis A."/>
            <person name="Dehais P."/>
            <person name="Bardou P."/>
            <person name="Montfort J."/>
            <person name="Klopp C."/>
            <person name="Cabau C."/>
            <person name="Gaspin C."/>
            <person name="Thorgaard G.H."/>
            <person name="Boussaha M."/>
            <person name="Quillet E."/>
            <person name="Guyomard R."/>
            <person name="Galiana D."/>
            <person name="Bobe J."/>
            <person name="Volff J.N."/>
            <person name="Genet C."/>
            <person name="Wincker P."/>
            <person name="Jaillon O."/>
            <person name="Roest Crollius H."/>
            <person name="Guiguen Y."/>
        </authorList>
    </citation>
    <scope>NUCLEOTIDE SEQUENCE [LARGE SCALE GENOMIC DNA]</scope>
</reference>
<dbReference type="InterPro" id="IPR008605">
    <property type="entry name" value="ECM1"/>
</dbReference>
<accession>A0A060VWD3</accession>
<dbReference type="SUPFAM" id="SSF48552">
    <property type="entry name" value="Serum albumin-like"/>
    <property type="match status" value="1"/>
</dbReference>
<dbReference type="AlphaFoldDB" id="A0A060VWD3"/>
<name>A0A060VWD3_ONCMY</name>
<dbReference type="Proteomes" id="UP000193380">
    <property type="component" value="Unassembled WGS sequence"/>
</dbReference>
<dbReference type="Pfam" id="PF05782">
    <property type="entry name" value="ECM1"/>
    <property type="match status" value="1"/>
</dbReference>
<comment type="subcellular location">
    <subcellularLocation>
        <location evidence="1">Secreted</location>
    </subcellularLocation>
</comment>
<keyword evidence="2" id="KW-0964">Secreted</keyword>
<dbReference type="GO" id="GO:0007165">
    <property type="term" value="P:signal transduction"/>
    <property type="evidence" value="ECO:0007669"/>
    <property type="project" value="InterPro"/>
</dbReference>
<dbReference type="PANTHER" id="PTHR16776">
    <property type="entry name" value="EXTRACELLULAR MATRIX PROTEIN 1"/>
    <property type="match status" value="1"/>
</dbReference>
<organism evidence="5 6">
    <name type="scientific">Oncorhynchus mykiss</name>
    <name type="common">Rainbow trout</name>
    <name type="synonym">Salmo gairdneri</name>
    <dbReference type="NCBI Taxonomy" id="8022"/>
    <lineage>
        <taxon>Eukaryota</taxon>
        <taxon>Metazoa</taxon>
        <taxon>Chordata</taxon>
        <taxon>Craniata</taxon>
        <taxon>Vertebrata</taxon>
        <taxon>Euteleostomi</taxon>
        <taxon>Actinopterygii</taxon>
        <taxon>Neopterygii</taxon>
        <taxon>Teleostei</taxon>
        <taxon>Protacanthopterygii</taxon>
        <taxon>Salmoniformes</taxon>
        <taxon>Salmonidae</taxon>
        <taxon>Salmoninae</taxon>
        <taxon>Oncorhynchus</taxon>
    </lineage>
</organism>
<dbReference type="GO" id="GO:0005615">
    <property type="term" value="C:extracellular space"/>
    <property type="evidence" value="ECO:0007669"/>
    <property type="project" value="InterPro"/>
</dbReference>